<dbReference type="CDD" id="cd06223">
    <property type="entry name" value="PRTases_typeI"/>
    <property type="match status" value="1"/>
</dbReference>
<keyword evidence="7" id="KW-0460">Magnesium</keyword>
<comment type="catalytic activity">
    <reaction evidence="7">
        <text>orotidine 5'-phosphate + diphosphate = orotate + 5-phospho-alpha-D-ribose 1-diphosphate</text>
        <dbReference type="Rhea" id="RHEA:10380"/>
        <dbReference type="ChEBI" id="CHEBI:30839"/>
        <dbReference type="ChEBI" id="CHEBI:33019"/>
        <dbReference type="ChEBI" id="CHEBI:57538"/>
        <dbReference type="ChEBI" id="CHEBI:58017"/>
        <dbReference type="EC" id="2.4.2.10"/>
    </reaction>
</comment>
<dbReference type="AlphaFoldDB" id="A0A523YMW6"/>
<dbReference type="SUPFAM" id="SSF53271">
    <property type="entry name" value="PRTase-like"/>
    <property type="match status" value="1"/>
</dbReference>
<dbReference type="EMBL" id="SOIJ01000171">
    <property type="protein sequence ID" value="TET92845.1"/>
    <property type="molecule type" value="Genomic_DNA"/>
</dbReference>
<name>A0A523YMW6_UNCAE</name>
<comment type="cofactor">
    <cofactor evidence="7">
        <name>Mg(2+)</name>
        <dbReference type="ChEBI" id="CHEBI:18420"/>
    </cofactor>
</comment>
<dbReference type="Pfam" id="PF00156">
    <property type="entry name" value="Pribosyltran"/>
    <property type="match status" value="1"/>
</dbReference>
<comment type="similarity">
    <text evidence="7">Belongs to the purine/pyrimidine phosphoribosyltransferase family. PyrE subfamily.</text>
</comment>
<organism evidence="9 10">
    <name type="scientific">Aerophobetes bacterium</name>
    <dbReference type="NCBI Taxonomy" id="2030807"/>
    <lineage>
        <taxon>Bacteria</taxon>
        <taxon>Candidatus Aerophobota</taxon>
    </lineage>
</organism>
<dbReference type="InterPro" id="IPR050118">
    <property type="entry name" value="Pur/Pyrimidine_PRTase"/>
</dbReference>
<dbReference type="InterPro" id="IPR006273">
    <property type="entry name" value="Orotate_PRibTrfase_bac"/>
</dbReference>
<comment type="caution">
    <text evidence="9">The sequence shown here is derived from an EMBL/GenBank/DDBJ whole genome shotgun (WGS) entry which is preliminary data.</text>
</comment>
<evidence type="ECO:0000256" key="7">
    <source>
        <dbReference type="HAMAP-Rule" id="MF_01208"/>
    </source>
</evidence>
<comment type="caution">
    <text evidence="7">Lacks conserved residue(s) required for the propagation of feature annotation.</text>
</comment>
<evidence type="ECO:0000259" key="8">
    <source>
        <dbReference type="Pfam" id="PF00156"/>
    </source>
</evidence>
<dbReference type="HAMAP" id="MF_01208">
    <property type="entry name" value="PyrE"/>
    <property type="match status" value="1"/>
</dbReference>
<feature type="binding site" evidence="7">
    <location>
        <position position="118"/>
    </location>
    <ligand>
        <name>orotate</name>
        <dbReference type="ChEBI" id="CHEBI:30839"/>
    </ligand>
</feature>
<feature type="binding site" description="in other chain" evidence="7">
    <location>
        <begin position="114"/>
        <end position="122"/>
    </location>
    <ligand>
        <name>5-phospho-alpha-D-ribose 1-diphosphate</name>
        <dbReference type="ChEBI" id="CHEBI:58017"/>
        <note>ligand shared between dimeric partners</note>
    </ligand>
</feature>
<evidence type="ECO:0000256" key="4">
    <source>
        <dbReference type="ARBA" id="ARBA00022679"/>
    </source>
</evidence>
<comment type="pathway">
    <text evidence="1 7">Pyrimidine metabolism; UMP biosynthesis via de novo pathway; UMP from orotate: step 1/2.</text>
</comment>
<reference evidence="9 10" key="1">
    <citation type="submission" date="2019-03" db="EMBL/GenBank/DDBJ databases">
        <title>Metabolic potential of uncultured bacteria and archaea associated with petroleum seepage in deep-sea sediments.</title>
        <authorList>
            <person name="Dong X."/>
            <person name="Hubert C."/>
        </authorList>
    </citation>
    <scope>NUCLEOTIDE SEQUENCE [LARGE SCALE GENOMIC DNA]</scope>
    <source>
        <strain evidence="9">E29_bin28</strain>
    </source>
</reference>
<feature type="binding site" evidence="7">
    <location>
        <position position="146"/>
    </location>
    <ligand>
        <name>orotate</name>
        <dbReference type="ChEBI" id="CHEBI:30839"/>
    </ligand>
</feature>
<gene>
    <name evidence="7" type="primary">pyrE</name>
    <name evidence="9" type="ORF">E3J33_02970</name>
</gene>
<evidence type="ECO:0000256" key="5">
    <source>
        <dbReference type="ARBA" id="ARBA00022726"/>
    </source>
</evidence>
<dbReference type="EC" id="2.4.2.10" evidence="2 7"/>
<evidence type="ECO:0000256" key="2">
    <source>
        <dbReference type="ARBA" id="ARBA00011971"/>
    </source>
</evidence>
<dbReference type="GO" id="GO:0044205">
    <property type="term" value="P:'de novo' UMP biosynthetic process"/>
    <property type="evidence" value="ECO:0007669"/>
    <property type="project" value="UniProtKB-UniRule"/>
</dbReference>
<dbReference type="GO" id="GO:0006166">
    <property type="term" value="P:purine ribonucleoside salvage"/>
    <property type="evidence" value="ECO:0007669"/>
    <property type="project" value="UniProtKB-KW"/>
</dbReference>
<dbReference type="NCBIfam" id="TIGR01367">
    <property type="entry name" value="pyrE_Therm"/>
    <property type="match status" value="1"/>
</dbReference>
<evidence type="ECO:0000256" key="1">
    <source>
        <dbReference type="ARBA" id="ARBA00004889"/>
    </source>
</evidence>
<protein>
    <recommendedName>
        <fullName evidence="2 7">Orotate phosphoribosyltransferase</fullName>
        <shortName evidence="7">OPRT</shortName>
        <shortName evidence="7">OPRTase</shortName>
        <ecNumber evidence="2 7">2.4.2.10</ecNumber>
    </recommendedName>
</protein>
<evidence type="ECO:0000256" key="6">
    <source>
        <dbReference type="ARBA" id="ARBA00022975"/>
    </source>
</evidence>
<proteinExistence type="inferred from homology"/>
<dbReference type="PANTHER" id="PTHR43864:SF1">
    <property type="entry name" value="XANTHINE PHOSPHORIBOSYLTRANSFERASE"/>
    <property type="match status" value="1"/>
</dbReference>
<keyword evidence="3 7" id="KW-0328">Glycosyltransferase</keyword>
<evidence type="ECO:0000256" key="3">
    <source>
        <dbReference type="ARBA" id="ARBA00022676"/>
    </source>
</evidence>
<sequence length="200" mass="22243">MNKKEVVAIFKEKRALLEGHFELSSGLHSAKYLQAALVLQYPWLATRLCTYLAQFFMNKGVQVVISPALGGIVVGQKVAEVLEARAIFAEKNKGKFILRRGFRINPEEKVLVVEDVITTGGSVKEIIKVVEESKGEVVGAGCLINRSCNKIAFMTKRKIKIQPKSLLSLKIKTYSQARCPLCKKEVSLIRPGSESIRQPK</sequence>
<accession>A0A523YMW6</accession>
<dbReference type="GO" id="GO:0019856">
    <property type="term" value="P:pyrimidine nucleobase biosynthetic process"/>
    <property type="evidence" value="ECO:0007669"/>
    <property type="project" value="InterPro"/>
</dbReference>
<keyword evidence="4 7" id="KW-0808">Transferase</keyword>
<dbReference type="UniPathway" id="UPA00070">
    <property type="reaction ID" value="UER00119"/>
</dbReference>
<dbReference type="InterPro" id="IPR023031">
    <property type="entry name" value="OPRT"/>
</dbReference>
<comment type="function">
    <text evidence="7">Catalyzes the transfer of a ribosyl phosphate group from 5-phosphoribose 1-diphosphate to orotate, leading to the formation of orotidine monophosphate (OMP).</text>
</comment>
<dbReference type="GO" id="GO:0000287">
    <property type="term" value="F:magnesium ion binding"/>
    <property type="evidence" value="ECO:0007669"/>
    <property type="project" value="UniProtKB-UniRule"/>
</dbReference>
<evidence type="ECO:0000313" key="10">
    <source>
        <dbReference type="Proteomes" id="UP000316925"/>
    </source>
</evidence>
<evidence type="ECO:0000313" key="9">
    <source>
        <dbReference type="EMBL" id="TET92845.1"/>
    </source>
</evidence>
<dbReference type="Gene3D" id="3.40.50.2020">
    <property type="match status" value="1"/>
</dbReference>
<dbReference type="GO" id="GO:0004588">
    <property type="term" value="F:orotate phosphoribosyltransferase activity"/>
    <property type="evidence" value="ECO:0007669"/>
    <property type="project" value="UniProtKB-UniRule"/>
</dbReference>
<comment type="subunit">
    <text evidence="7">Homodimer.</text>
</comment>
<dbReference type="InterPro" id="IPR029057">
    <property type="entry name" value="PRTase-like"/>
</dbReference>
<keyword evidence="5" id="KW-0660">Purine salvage</keyword>
<keyword evidence="6 7" id="KW-0665">Pyrimidine biosynthesis</keyword>
<feature type="domain" description="Phosphoribosyltransferase" evidence="8">
    <location>
        <begin position="58"/>
        <end position="149"/>
    </location>
</feature>
<dbReference type="InterPro" id="IPR000836">
    <property type="entry name" value="PRTase_dom"/>
</dbReference>
<dbReference type="PANTHER" id="PTHR43864">
    <property type="entry name" value="HYPOXANTHINE/GUANINE PHOSPHORIBOSYLTRANSFERASE"/>
    <property type="match status" value="1"/>
</dbReference>
<dbReference type="Proteomes" id="UP000316925">
    <property type="component" value="Unassembled WGS sequence"/>
</dbReference>
<feature type="binding site" description="in other chain" evidence="7">
    <location>
        <position position="91"/>
    </location>
    <ligand>
        <name>5-phospho-alpha-D-ribose 1-diphosphate</name>
        <dbReference type="ChEBI" id="CHEBI:58017"/>
        <note>ligand shared between dimeric partners</note>
    </ligand>
</feature>